<feature type="transmembrane region" description="Helical" evidence="1">
    <location>
        <begin position="46"/>
        <end position="66"/>
    </location>
</feature>
<name>L9UCD2_9GAMM</name>
<organism evidence="3 4">
    <name type="scientific">Vreelandella titanicae BH1</name>
    <dbReference type="NCBI Taxonomy" id="1204738"/>
    <lineage>
        <taxon>Bacteria</taxon>
        <taxon>Pseudomonadati</taxon>
        <taxon>Pseudomonadota</taxon>
        <taxon>Gammaproteobacteria</taxon>
        <taxon>Oceanospirillales</taxon>
        <taxon>Halomonadaceae</taxon>
        <taxon>Vreelandella</taxon>
    </lineage>
</organism>
<protein>
    <submittedName>
        <fullName evidence="3">HPP domain-containing protein</fullName>
    </submittedName>
</protein>
<dbReference type="InterPro" id="IPR007065">
    <property type="entry name" value="HPP"/>
</dbReference>
<feature type="transmembrane region" description="Helical" evidence="1">
    <location>
        <begin position="100"/>
        <end position="118"/>
    </location>
</feature>
<gene>
    <name evidence="3" type="ORF">HALTITAN_0109</name>
</gene>
<sequence length="199" mass="21332">MIDCHLLIWCILASFALILCKASVMKTYLGKMRGQPVKRARVGWQDAFWSWVGAFTGMAVICWLSSAWLSQQLLIVGSFGATSVLIYAAPESPFAQPSHVLFGSVLSAGIGVACYQLLGATPLSMALAVSLSVLGMQLTHTVHPPGAAAALIAVGGGASVHQLGWWYPLLPIGAGSIVMLVIAILVNNLARHRRYPRYW</sequence>
<dbReference type="PANTHER" id="PTHR33741">
    <property type="entry name" value="TRANSMEMBRANE PROTEIN DDB_G0269096-RELATED"/>
    <property type="match status" value="1"/>
</dbReference>
<keyword evidence="1" id="KW-0472">Membrane</keyword>
<proteinExistence type="predicted"/>
<accession>L9UCD2</accession>
<reference evidence="3 4" key="1">
    <citation type="journal article" date="2013" name="Genome Announc.">
        <title>Draft Genome of the Marine Gammaproteobacterium Halomonas titanicae.</title>
        <authorList>
            <person name="Sanchez-Porro C."/>
            <person name="de la Haba R.R."/>
            <person name="Cruz-Hernandez N."/>
            <person name="Gonzalez J.M."/>
            <person name="Reyes-Guirao C."/>
            <person name="Navarro-Sampedro L."/>
            <person name="Carballo M."/>
            <person name="Ventosa A."/>
        </authorList>
    </citation>
    <scope>NUCLEOTIDE SEQUENCE [LARGE SCALE GENOMIC DNA]</scope>
    <source>
        <strain evidence="3 4">BH1</strain>
    </source>
</reference>
<evidence type="ECO:0000259" key="2">
    <source>
        <dbReference type="Pfam" id="PF04982"/>
    </source>
</evidence>
<dbReference type="Pfam" id="PF04982">
    <property type="entry name" value="TM_HPP"/>
    <property type="match status" value="1"/>
</dbReference>
<feature type="transmembrane region" description="Helical" evidence="1">
    <location>
        <begin position="6"/>
        <end position="25"/>
    </location>
</feature>
<feature type="transmembrane region" description="Helical" evidence="1">
    <location>
        <begin position="165"/>
        <end position="190"/>
    </location>
</feature>
<evidence type="ECO:0000313" key="3">
    <source>
        <dbReference type="EMBL" id="ELY22504.1"/>
    </source>
</evidence>
<dbReference type="PANTHER" id="PTHR33741:SF5">
    <property type="entry name" value="TRANSMEMBRANE PROTEIN DDB_G0269096-RELATED"/>
    <property type="match status" value="1"/>
</dbReference>
<dbReference type="Proteomes" id="UP000011651">
    <property type="component" value="Unassembled WGS sequence"/>
</dbReference>
<feature type="transmembrane region" description="Helical" evidence="1">
    <location>
        <begin position="72"/>
        <end position="88"/>
    </location>
</feature>
<dbReference type="InterPro" id="IPR058581">
    <property type="entry name" value="TM_HPP"/>
</dbReference>
<keyword evidence="1" id="KW-1133">Transmembrane helix</keyword>
<comment type="caution">
    <text evidence="3">The sequence shown here is derived from an EMBL/GenBank/DDBJ whole genome shotgun (WGS) entry which is preliminary data.</text>
</comment>
<feature type="domain" description="HPP transmembrane region" evidence="2">
    <location>
        <begin position="41"/>
        <end position="196"/>
    </location>
</feature>
<dbReference type="EMBL" id="AOPO01000001">
    <property type="protein sequence ID" value="ELY22504.1"/>
    <property type="molecule type" value="Genomic_DNA"/>
</dbReference>
<dbReference type="PATRIC" id="fig|1204738.3.peg.156"/>
<evidence type="ECO:0000256" key="1">
    <source>
        <dbReference type="SAM" id="Phobius"/>
    </source>
</evidence>
<dbReference type="AlphaFoldDB" id="L9UCD2"/>
<keyword evidence="1" id="KW-0812">Transmembrane</keyword>
<evidence type="ECO:0000313" key="4">
    <source>
        <dbReference type="Proteomes" id="UP000011651"/>
    </source>
</evidence>